<dbReference type="EMBL" id="FNED01000047">
    <property type="protein sequence ID" value="SDK29208.1"/>
    <property type="molecule type" value="Genomic_DNA"/>
</dbReference>
<keyword evidence="1" id="KW-1133">Transmembrane helix</keyword>
<dbReference type="OrthoDB" id="2679166at2"/>
<proteinExistence type="predicted"/>
<dbReference type="AlphaFoldDB" id="A0A0D1YP09"/>
<reference evidence="3 5" key="2">
    <citation type="submission" date="2016-10" db="EMBL/GenBank/DDBJ databases">
        <authorList>
            <person name="de Groot N.N."/>
        </authorList>
    </citation>
    <scope>NUCLEOTIDE SEQUENCE [LARGE SCALE GENOMIC DNA]</scope>
    <source>
        <strain evidence="3 5">DSM 2895</strain>
    </source>
</reference>
<dbReference type="PATRIC" id="fig|47500.12.peg.3921"/>
<evidence type="ECO:0000313" key="5">
    <source>
        <dbReference type="Proteomes" id="UP000182836"/>
    </source>
</evidence>
<dbReference type="EMBL" id="LGUG01000004">
    <property type="protein sequence ID" value="KON94999.1"/>
    <property type="molecule type" value="Genomic_DNA"/>
</dbReference>
<evidence type="ECO:0008006" key="6">
    <source>
        <dbReference type="Google" id="ProtNLM"/>
    </source>
</evidence>
<protein>
    <recommendedName>
        <fullName evidence="6">DUF4330 domain-containing protein</fullName>
    </recommendedName>
</protein>
<gene>
    <name evidence="2" type="ORF">AF333_05365</name>
    <name evidence="3" type="ORF">SAMN04487909_14745</name>
</gene>
<sequence length="158" mass="17236">MSQRSFSFTLKDALITLLLIGAVIIIALKASMTGKLVMPHKEMTVTIAIEGQLPSFHKSIHPGDKIFQKGTFGVTPPFGEVVDVKAVPAKKYLPDATTGSYKLQHFKGEEDVYLTIKATGFVSLDGSPIIDNTFFYPNLYLPARTDGAIFASRVISVE</sequence>
<feature type="transmembrane region" description="Helical" evidence="1">
    <location>
        <begin position="13"/>
        <end position="32"/>
    </location>
</feature>
<keyword evidence="4" id="KW-1185">Reference proteome</keyword>
<dbReference type="GeneID" id="42304635"/>
<keyword evidence="1" id="KW-0812">Transmembrane</keyword>
<dbReference type="RefSeq" id="WP_043063166.1">
    <property type="nucleotide sequence ID" value="NZ_BJOA01000162.1"/>
</dbReference>
<reference evidence="2 4" key="1">
    <citation type="submission" date="2015-07" db="EMBL/GenBank/DDBJ databases">
        <title>Fjat-14205 dsm 2895.</title>
        <authorList>
            <person name="Liu B."/>
            <person name="Wang J."/>
            <person name="Zhu Y."/>
            <person name="Liu G."/>
            <person name="Chen Q."/>
            <person name="Chen Z."/>
            <person name="Lan J."/>
            <person name="Che J."/>
            <person name="Ge C."/>
            <person name="Shi H."/>
            <person name="Pan Z."/>
            <person name="Liu X."/>
        </authorList>
    </citation>
    <scope>NUCLEOTIDE SEQUENCE [LARGE SCALE GENOMIC DNA]</scope>
    <source>
        <strain evidence="2 4">DSM 2895</strain>
    </source>
</reference>
<evidence type="ECO:0000313" key="2">
    <source>
        <dbReference type="EMBL" id="KON94999.1"/>
    </source>
</evidence>
<keyword evidence="1" id="KW-0472">Membrane</keyword>
<dbReference type="Proteomes" id="UP000182836">
    <property type="component" value="Unassembled WGS sequence"/>
</dbReference>
<evidence type="ECO:0000256" key="1">
    <source>
        <dbReference type="SAM" id="Phobius"/>
    </source>
</evidence>
<dbReference type="Proteomes" id="UP000037269">
    <property type="component" value="Unassembled WGS sequence"/>
</dbReference>
<organism evidence="2 4">
    <name type="scientific">Aneurinibacillus migulanus</name>
    <name type="common">Bacillus migulanus</name>
    <dbReference type="NCBI Taxonomy" id="47500"/>
    <lineage>
        <taxon>Bacteria</taxon>
        <taxon>Bacillati</taxon>
        <taxon>Bacillota</taxon>
        <taxon>Bacilli</taxon>
        <taxon>Bacillales</taxon>
        <taxon>Paenibacillaceae</taxon>
        <taxon>Aneurinibacillus group</taxon>
        <taxon>Aneurinibacillus</taxon>
    </lineage>
</organism>
<accession>A0A0D1YP09</accession>
<evidence type="ECO:0000313" key="4">
    <source>
        <dbReference type="Proteomes" id="UP000037269"/>
    </source>
</evidence>
<evidence type="ECO:0000313" key="3">
    <source>
        <dbReference type="EMBL" id="SDK29208.1"/>
    </source>
</evidence>
<dbReference type="STRING" id="47500.AF333_05365"/>
<name>A0A0D1YP09_ANEMI</name>